<reference evidence="5 6" key="2">
    <citation type="submission" date="2019-02" db="EMBL/GenBank/DDBJ databases">
        <title>'Lichenibacterium ramalinii' gen. nov. sp. nov., 'Lichenibacterium minor' gen. nov. sp. nov.</title>
        <authorList>
            <person name="Pankratov T."/>
        </authorList>
    </citation>
    <scope>NUCLEOTIDE SEQUENCE [LARGE SCALE GENOMIC DNA]</scope>
    <source>
        <strain evidence="5 6">RmlP026</strain>
    </source>
</reference>
<sequence>MVAIKNHEAERFLQRDVGSYSTFLLHGTDIGLVSERVRRIVKGLVDDPGDPFQLVRLTGEDLSGDAARLSDEARTVPLFGGRRAVLLDATAAKKVEAAVDLLLSHGDACPVVISAGNLKKDSALRKAVERSRTAAAIECYPDGDRELAALVESEAAAAGLTIDAEARNLLVSLLGSDRLASRSEIAKLLLYAHGGKAITADHVVEAVADASVQANDDALDAAFCGDMPGLDAAMKKLHLGPVEAGLLLGAALRHAAALHRAKLAGPGGDQPFRFGLSPKRRVAVERQLAALSPDALARNIVRIGEGIALVRREPRLAVDHATRVLWAVALSSRSRAARS</sequence>
<gene>
    <name evidence="5" type="primary">holA</name>
    <name evidence="5" type="ORF">D3273_07950</name>
</gene>
<dbReference type="InterPro" id="IPR027417">
    <property type="entry name" value="P-loop_NTPase"/>
</dbReference>
<evidence type="ECO:0000313" key="5">
    <source>
        <dbReference type="EMBL" id="RYC32649.1"/>
    </source>
</evidence>
<accession>A0A4Q2U7H9</accession>
<proteinExistence type="predicted"/>
<evidence type="ECO:0000256" key="4">
    <source>
        <dbReference type="ARBA" id="ARBA00022932"/>
    </source>
</evidence>
<evidence type="ECO:0000256" key="2">
    <source>
        <dbReference type="ARBA" id="ARBA00022695"/>
    </source>
</evidence>
<dbReference type="Gene3D" id="3.40.50.300">
    <property type="entry name" value="P-loop containing nucleotide triphosphate hydrolases"/>
    <property type="match status" value="1"/>
</dbReference>
<reference evidence="5 6" key="1">
    <citation type="submission" date="2018-12" db="EMBL/GenBank/DDBJ databases">
        <authorList>
            <person name="Grouzdev D.S."/>
            <person name="Krutkina M.S."/>
        </authorList>
    </citation>
    <scope>NUCLEOTIDE SEQUENCE [LARGE SCALE GENOMIC DNA]</scope>
    <source>
        <strain evidence="5 6">RmlP026</strain>
    </source>
</reference>
<dbReference type="GO" id="GO:0003677">
    <property type="term" value="F:DNA binding"/>
    <property type="evidence" value="ECO:0007669"/>
    <property type="project" value="InterPro"/>
</dbReference>
<evidence type="ECO:0000256" key="1">
    <source>
        <dbReference type="ARBA" id="ARBA00022679"/>
    </source>
</evidence>
<dbReference type="GO" id="GO:0009360">
    <property type="term" value="C:DNA polymerase III complex"/>
    <property type="evidence" value="ECO:0007669"/>
    <property type="project" value="TreeGrafter"/>
</dbReference>
<keyword evidence="3" id="KW-0235">DNA replication</keyword>
<dbReference type="EC" id="2.7.7.7" evidence="5"/>
<keyword evidence="1 5" id="KW-0808">Transferase</keyword>
<dbReference type="Proteomes" id="UP000290759">
    <property type="component" value="Unassembled WGS sequence"/>
</dbReference>
<dbReference type="PANTHER" id="PTHR34388">
    <property type="entry name" value="DNA POLYMERASE III SUBUNIT DELTA"/>
    <property type="match status" value="1"/>
</dbReference>
<dbReference type="AlphaFoldDB" id="A0A4Q2U7H9"/>
<evidence type="ECO:0000313" key="6">
    <source>
        <dbReference type="Proteomes" id="UP000290759"/>
    </source>
</evidence>
<dbReference type="SUPFAM" id="SSF52540">
    <property type="entry name" value="P-loop containing nucleoside triphosphate hydrolases"/>
    <property type="match status" value="1"/>
</dbReference>
<dbReference type="InterPro" id="IPR005790">
    <property type="entry name" value="DNA_polIII_delta"/>
</dbReference>
<keyword evidence="6" id="KW-1185">Reference proteome</keyword>
<dbReference type="GO" id="GO:0003887">
    <property type="term" value="F:DNA-directed DNA polymerase activity"/>
    <property type="evidence" value="ECO:0007669"/>
    <property type="project" value="UniProtKB-KW"/>
</dbReference>
<name>A0A4Q2U7H9_9HYPH</name>
<keyword evidence="4" id="KW-0239">DNA-directed DNA polymerase</keyword>
<dbReference type="GO" id="GO:0006261">
    <property type="term" value="P:DNA-templated DNA replication"/>
    <property type="evidence" value="ECO:0007669"/>
    <property type="project" value="TreeGrafter"/>
</dbReference>
<dbReference type="PANTHER" id="PTHR34388:SF1">
    <property type="entry name" value="DNA POLYMERASE III SUBUNIT DELTA"/>
    <property type="match status" value="1"/>
</dbReference>
<evidence type="ECO:0000256" key="3">
    <source>
        <dbReference type="ARBA" id="ARBA00022705"/>
    </source>
</evidence>
<dbReference type="OrthoDB" id="9804983at2"/>
<keyword evidence="2 5" id="KW-0548">Nucleotidyltransferase</keyword>
<organism evidence="5 6">
    <name type="scientific">Lichenibacterium minor</name>
    <dbReference type="NCBI Taxonomy" id="2316528"/>
    <lineage>
        <taxon>Bacteria</taxon>
        <taxon>Pseudomonadati</taxon>
        <taxon>Pseudomonadota</taxon>
        <taxon>Alphaproteobacteria</taxon>
        <taxon>Hyphomicrobiales</taxon>
        <taxon>Lichenihabitantaceae</taxon>
        <taxon>Lichenibacterium</taxon>
    </lineage>
</organism>
<dbReference type="NCBIfam" id="TIGR01128">
    <property type="entry name" value="holA"/>
    <property type="match status" value="1"/>
</dbReference>
<dbReference type="EMBL" id="QYBB01000006">
    <property type="protein sequence ID" value="RYC32649.1"/>
    <property type="molecule type" value="Genomic_DNA"/>
</dbReference>
<comment type="caution">
    <text evidence="5">The sequence shown here is derived from an EMBL/GenBank/DDBJ whole genome shotgun (WGS) entry which is preliminary data.</text>
</comment>
<protein>
    <submittedName>
        <fullName evidence="5">DNA polymerase III subunit delta</fullName>
        <ecNumber evidence="5">2.7.7.7</ecNumber>
    </submittedName>
</protein>
<dbReference type="RefSeq" id="WP_129225228.1">
    <property type="nucleotide sequence ID" value="NZ_QYBB01000006.1"/>
</dbReference>
<dbReference type="Gene3D" id="1.10.8.60">
    <property type="match status" value="1"/>
</dbReference>